<feature type="domain" description="Flagellin N-terminal" evidence="4">
    <location>
        <begin position="5"/>
        <end position="138"/>
    </location>
</feature>
<dbReference type="InterPro" id="IPR013384">
    <property type="entry name" value="Flagell_FlgL"/>
</dbReference>
<evidence type="ECO:0000259" key="5">
    <source>
        <dbReference type="Pfam" id="PF00700"/>
    </source>
</evidence>
<dbReference type="InterPro" id="IPR001492">
    <property type="entry name" value="Flagellin"/>
</dbReference>
<dbReference type="Proteomes" id="UP001208567">
    <property type="component" value="Unassembled WGS sequence"/>
</dbReference>
<evidence type="ECO:0000256" key="2">
    <source>
        <dbReference type="ARBA" id="ARBA00005709"/>
    </source>
</evidence>
<dbReference type="PANTHER" id="PTHR42792:SF1">
    <property type="entry name" value="FLAGELLAR HOOK-ASSOCIATED PROTEIN 3"/>
    <property type="match status" value="1"/>
</dbReference>
<keyword evidence="6" id="KW-0969">Cilium</keyword>
<dbReference type="EMBL" id="BRXR01000001">
    <property type="protein sequence ID" value="GLC32324.1"/>
    <property type="molecule type" value="Genomic_DNA"/>
</dbReference>
<gene>
    <name evidence="6" type="primary">flgL</name>
    <name evidence="6" type="ORF">bsdE14_37340</name>
</gene>
<dbReference type="NCBIfam" id="TIGR02550">
    <property type="entry name" value="flagell_flgL"/>
    <property type="match status" value="1"/>
</dbReference>
<comment type="similarity">
    <text evidence="2">Belongs to the bacterial flagellin family.</text>
</comment>
<evidence type="ECO:0000259" key="4">
    <source>
        <dbReference type="Pfam" id="PF00669"/>
    </source>
</evidence>
<name>A0ABQ5NAP0_9CLOT</name>
<dbReference type="RefSeq" id="WP_264851626.1">
    <property type="nucleotide sequence ID" value="NZ_BRXR01000001.1"/>
</dbReference>
<evidence type="ECO:0000313" key="7">
    <source>
        <dbReference type="Proteomes" id="UP001208567"/>
    </source>
</evidence>
<feature type="domain" description="Flagellin C-terminal" evidence="5">
    <location>
        <begin position="254"/>
        <end position="334"/>
    </location>
</feature>
<dbReference type="InterPro" id="IPR046358">
    <property type="entry name" value="Flagellin_C"/>
</dbReference>
<keyword evidence="6" id="KW-0966">Cell projection</keyword>
<dbReference type="Gene3D" id="1.20.1330.10">
    <property type="entry name" value="f41 fragment of flagellin, N-terminal domain"/>
    <property type="match status" value="1"/>
</dbReference>
<proteinExistence type="inferred from homology"/>
<evidence type="ECO:0000256" key="3">
    <source>
        <dbReference type="ARBA" id="ARBA00023143"/>
    </source>
</evidence>
<dbReference type="Pfam" id="PF00669">
    <property type="entry name" value="Flagellin_N"/>
    <property type="match status" value="1"/>
</dbReference>
<comment type="caution">
    <text evidence="6">The sequence shown here is derived from an EMBL/GenBank/DDBJ whole genome shotgun (WGS) entry which is preliminary data.</text>
</comment>
<keyword evidence="6" id="KW-0282">Flagellum</keyword>
<organism evidence="6 7">
    <name type="scientific">Clostridium omnivorum</name>
    <dbReference type="NCBI Taxonomy" id="1604902"/>
    <lineage>
        <taxon>Bacteria</taxon>
        <taxon>Bacillati</taxon>
        <taxon>Bacillota</taxon>
        <taxon>Clostridia</taxon>
        <taxon>Eubacteriales</taxon>
        <taxon>Clostridiaceae</taxon>
        <taxon>Clostridium</taxon>
    </lineage>
</organism>
<protein>
    <submittedName>
        <fullName evidence="6">Flagellar hook-associated protein 3</fullName>
    </submittedName>
</protein>
<accession>A0ABQ5NAP0</accession>
<evidence type="ECO:0000256" key="1">
    <source>
        <dbReference type="ARBA" id="ARBA00004365"/>
    </source>
</evidence>
<dbReference type="PANTHER" id="PTHR42792">
    <property type="entry name" value="FLAGELLIN"/>
    <property type="match status" value="1"/>
</dbReference>
<dbReference type="Pfam" id="PF00700">
    <property type="entry name" value="Flagellin_C"/>
    <property type="match status" value="1"/>
</dbReference>
<keyword evidence="3" id="KW-0975">Bacterial flagellum</keyword>
<comment type="subcellular location">
    <subcellularLocation>
        <location evidence="1">Bacterial flagellum</location>
    </subcellularLocation>
</comment>
<reference evidence="6 7" key="1">
    <citation type="journal article" date="2024" name="Int. J. Syst. Evol. Microbiol.">
        <title>Clostridium omnivorum sp. nov., isolated from anoxic soil under the treatment of reductive soil disinfestation.</title>
        <authorList>
            <person name="Ueki A."/>
            <person name="Tonouchi A."/>
            <person name="Kaku N."/>
            <person name="Honma S."/>
            <person name="Ueki K."/>
        </authorList>
    </citation>
    <scope>NUCLEOTIDE SEQUENCE [LARGE SCALE GENOMIC DNA]</scope>
    <source>
        <strain evidence="6 7">E14</strain>
    </source>
</reference>
<sequence length="335" mass="37247">MRVTNKMLSSSFLADMRGNLANMQKLQQQLTSGKEIRRPSDDPFKVARAMQLTTDINTNKQYNENITNTINWLDTTDTALGQAGNVLQRVRELLVSAGNAGYSVNERKAVKDEINQKVGELAQVLNTNFDGKYVFGGSRGTTKPVDVENRDALGNIKNAELFFYKNGGGKLATGDNELDMLSSKLQVEISQGVTMDYNVTSTDILKFTNEKGEQIDIADLFKRITNHLDGKNDSGTALDPTSVSKLTGDDLLQITDSITNLLRIRSEVGAKENRMDSAKDKNEEENFNMTELLSKTEDIDITQKTMEFATMQTVYTASLQTSARVIQPSLLDYLR</sequence>
<dbReference type="InterPro" id="IPR001029">
    <property type="entry name" value="Flagellin_N"/>
</dbReference>
<evidence type="ECO:0000313" key="6">
    <source>
        <dbReference type="EMBL" id="GLC32324.1"/>
    </source>
</evidence>
<keyword evidence="7" id="KW-1185">Reference proteome</keyword>
<dbReference type="SUPFAM" id="SSF64518">
    <property type="entry name" value="Phase 1 flagellin"/>
    <property type="match status" value="1"/>
</dbReference>